<dbReference type="InterPro" id="IPR011089">
    <property type="entry name" value="GmrSD_C"/>
</dbReference>
<dbReference type="InterPro" id="IPR004919">
    <property type="entry name" value="GmrSD_N"/>
</dbReference>
<dbReference type="PANTHER" id="PTHR35149">
    <property type="entry name" value="SLL5132 PROTEIN"/>
    <property type="match status" value="1"/>
</dbReference>
<dbReference type="PANTHER" id="PTHR35149:SF2">
    <property type="entry name" value="DUF262 DOMAIN-CONTAINING PROTEIN"/>
    <property type="match status" value="1"/>
</dbReference>
<reference evidence="4 5" key="1">
    <citation type="submission" date="2019-03" db="EMBL/GenBank/DDBJ databases">
        <title>Deep subsurface shale carbon reservoir microbial communities from Ohio and West Virginia, USA.</title>
        <authorList>
            <person name="Wrighton K."/>
        </authorList>
    </citation>
    <scope>NUCLEOTIDE SEQUENCE [LARGE SCALE GENOMIC DNA]</scope>
    <source>
        <strain evidence="4 5">UTICA-S4D12</strain>
    </source>
</reference>
<dbReference type="Pfam" id="PF03235">
    <property type="entry name" value="GmrSD_N"/>
    <property type="match status" value="1"/>
</dbReference>
<evidence type="ECO:0000313" key="4">
    <source>
        <dbReference type="EMBL" id="TDS26199.1"/>
    </source>
</evidence>
<dbReference type="EMBL" id="SOAA01000037">
    <property type="protein sequence ID" value="TDS26199.1"/>
    <property type="molecule type" value="Genomic_DNA"/>
</dbReference>
<dbReference type="AlphaFoldDB" id="A0A4R7DVC5"/>
<protein>
    <submittedName>
        <fullName evidence="4">Uncharacterized protein DUF1524</fullName>
    </submittedName>
</protein>
<dbReference type="Proteomes" id="UP000295758">
    <property type="component" value="Unassembled WGS sequence"/>
</dbReference>
<accession>A0A4R7DVC5</accession>
<name>A0A4R7DVC5_9FIRM</name>
<evidence type="ECO:0000313" key="5">
    <source>
        <dbReference type="Proteomes" id="UP000295758"/>
    </source>
</evidence>
<comment type="caution">
    <text evidence="4">The sequence shown here is derived from an EMBL/GenBank/DDBJ whole genome shotgun (WGS) entry which is preliminary data.</text>
</comment>
<proteinExistence type="predicted"/>
<evidence type="ECO:0000259" key="3">
    <source>
        <dbReference type="Pfam" id="PF07510"/>
    </source>
</evidence>
<feature type="domain" description="GmrSD restriction endonucleases C-terminal" evidence="3">
    <location>
        <begin position="447"/>
        <end position="587"/>
    </location>
</feature>
<keyword evidence="1" id="KW-0175">Coiled coil</keyword>
<evidence type="ECO:0000256" key="1">
    <source>
        <dbReference type="SAM" id="Coils"/>
    </source>
</evidence>
<feature type="domain" description="GmrSD restriction endonucleases N-terminal" evidence="2">
    <location>
        <begin position="19"/>
        <end position="259"/>
    </location>
</feature>
<feature type="coiled-coil region" evidence="1">
    <location>
        <begin position="556"/>
        <end position="583"/>
    </location>
</feature>
<gene>
    <name evidence="4" type="ORF">BY453_1376</name>
</gene>
<sequence length="594" mass="71777">MADIIETKLETNDNYTMGTIFNNNSFRFIVPLNQRKYDWEEEQIEDFWNDLHKISKKDNRDKWHYLGVISLIEKENSQIDYNDYKIIDGQQRIITTSLLIAALRDFYYNIENKRAAEKIHEKYLLIDATRGDINKLESCKIDSYTFNNYVNIADIICNSVENIDFDLNGKKRNITDRKKDKYINKNIVDAYNYFYEKIKSNYYNHTEKKDYLFRIEEAIKKLQIIMVISKNKESLFLFFNSLNNRGLQLNQMDIIRNDLLEIVQKKFSENSITQFSYLWDDLVIILNEFDSIKFLKYYFICVNEKIFFSKQLPDEYKKYFNKFNNKINLEKEIEKMIKYANIYVDLFNTSLDETPSDKEYERNIKRINSLGQQACHSFLMDYFYYITSEERRNNITKEIESMMFKRIINKSSSKKLDGIFRDFISSKSKDNKYKDNIILNKISSNSPNKNIFEKKFINKEWKRDNITNYTLRRLENKLNEKYDGSAYVKLLKSRKNVNIEHVMPEEINEKWSNYLSLDDNTYKLYRDKIGNLVLLEEKINKSIKNKLYREKKIRYKESSLNLINELLNKYNNWTKEIIDKRTKDLKEIAIEIWY</sequence>
<evidence type="ECO:0000259" key="2">
    <source>
        <dbReference type="Pfam" id="PF03235"/>
    </source>
</evidence>
<dbReference type="Pfam" id="PF07510">
    <property type="entry name" value="GmrSD_C"/>
    <property type="match status" value="1"/>
</dbReference>
<organism evidence="4 5">
    <name type="scientific">Halanaerobium congolense</name>
    <dbReference type="NCBI Taxonomy" id="54121"/>
    <lineage>
        <taxon>Bacteria</taxon>
        <taxon>Bacillati</taxon>
        <taxon>Bacillota</taxon>
        <taxon>Clostridia</taxon>
        <taxon>Halanaerobiales</taxon>
        <taxon>Halanaerobiaceae</taxon>
        <taxon>Halanaerobium</taxon>
    </lineage>
</organism>
<dbReference type="RefSeq" id="WP_089723321.1">
    <property type="nucleotide sequence ID" value="NZ_FNGB01000040.1"/>
</dbReference>